<feature type="transmembrane region" description="Helical" evidence="1">
    <location>
        <begin position="185"/>
        <end position="203"/>
    </location>
</feature>
<organism evidence="3 4">
    <name type="scientific">Mumia zhuanghuii</name>
    <dbReference type="NCBI Taxonomy" id="2585211"/>
    <lineage>
        <taxon>Bacteria</taxon>
        <taxon>Bacillati</taxon>
        <taxon>Actinomycetota</taxon>
        <taxon>Actinomycetes</taxon>
        <taxon>Propionibacteriales</taxon>
        <taxon>Nocardioidaceae</taxon>
        <taxon>Mumia</taxon>
    </lineage>
</organism>
<feature type="transmembrane region" description="Helical" evidence="1">
    <location>
        <begin position="321"/>
        <end position="342"/>
    </location>
</feature>
<comment type="caution">
    <text evidence="3">The sequence shown here is derived from an EMBL/GenBank/DDBJ whole genome shotgun (WGS) entry which is preliminary data.</text>
</comment>
<gene>
    <name evidence="3" type="ORF">FE697_000645</name>
</gene>
<dbReference type="EMBL" id="VDFQ02000001">
    <property type="protein sequence ID" value="KAA1424478.1"/>
    <property type="molecule type" value="Genomic_DNA"/>
</dbReference>
<dbReference type="PANTHER" id="PTHR14859">
    <property type="entry name" value="CALCOFLUOR WHITE HYPERSENSITIVE PROTEIN PRECURSOR"/>
    <property type="match status" value="1"/>
</dbReference>
<keyword evidence="1" id="KW-1133">Transmembrane helix</keyword>
<feature type="transmembrane region" description="Helical" evidence="1">
    <location>
        <begin position="354"/>
        <end position="373"/>
    </location>
</feature>
<evidence type="ECO:0000259" key="2">
    <source>
        <dbReference type="Pfam" id="PF03372"/>
    </source>
</evidence>
<dbReference type="OrthoDB" id="155529at2"/>
<sequence>MPLPRTRTTALLALAAGVWVLVDLVRVWAPSLITIFGQAASTPPELMGAYALGCVAVAVVVVALAGRRAPGTTLGVAVGVMIVCRVGLQLSDGGRPQLVLASVGVAASLVWLSLAVVRYGDAAVAGTVTGLALSVTTHAALGTWGAVWRHDFWGWTLLVVQVAVLVVATYASRGREPDPAPGRRFGWLLMPGLLLAGIVVGNAGRASAVAGTVGLVVIAAASVAAIALAGSRPRPVIAWLAAVALTACVAIALVVTVEQAGIPAVTPPWAVVAYAVGLPALATVWAAAARGTGASPVAVASGGLIWVALLFVYYAGYDLGYRADLVVVGVAAVVGLVGALGLRPDLGDGDGAEVGWPALAIAGALAITAAWAGPALTVRPLVDEMSDDQEITQVAAYNVRMGYGMDGTFRPAEVAEVLLRSDVALLSEVDRGWYLNGGQDHLAILERLLERETVFAPAADPVWGDAVLSSAAIEESVGTPLPSHGAVTGAQALSARISVEGVPTWFVSTHLQPNDGDEGVRQQTDDLADVVRARLDDQIPVVLGGDLNTVPGSASYEVLLDLGLVDALDGAGPTSPADAPTRQIDHLLVTPDLSPSYPVVGTTQASDHLPVFVTVTPRR</sequence>
<dbReference type="InterPro" id="IPR051916">
    <property type="entry name" value="GPI-anchor_lipid_remodeler"/>
</dbReference>
<dbReference type="RefSeq" id="WP_149767325.1">
    <property type="nucleotide sequence ID" value="NZ_VDFQ02000001.1"/>
</dbReference>
<feature type="transmembrane region" description="Helical" evidence="1">
    <location>
        <begin position="269"/>
        <end position="289"/>
    </location>
</feature>
<feature type="transmembrane region" description="Helical" evidence="1">
    <location>
        <begin position="73"/>
        <end position="91"/>
    </location>
</feature>
<evidence type="ECO:0000256" key="1">
    <source>
        <dbReference type="SAM" id="Phobius"/>
    </source>
</evidence>
<accession>A0A5Q6S272</accession>
<dbReference type="GO" id="GO:0016020">
    <property type="term" value="C:membrane"/>
    <property type="evidence" value="ECO:0007669"/>
    <property type="project" value="GOC"/>
</dbReference>
<keyword evidence="1" id="KW-0812">Transmembrane</keyword>
<dbReference type="Gene3D" id="3.60.10.10">
    <property type="entry name" value="Endonuclease/exonuclease/phosphatase"/>
    <property type="match status" value="1"/>
</dbReference>
<feature type="transmembrane region" description="Helical" evidence="1">
    <location>
        <begin position="124"/>
        <end position="146"/>
    </location>
</feature>
<protein>
    <recommendedName>
        <fullName evidence="2">Endonuclease/exonuclease/phosphatase domain-containing protein</fullName>
    </recommendedName>
</protein>
<feature type="domain" description="Endonuclease/exonuclease/phosphatase" evidence="2">
    <location>
        <begin position="396"/>
        <end position="608"/>
    </location>
</feature>
<feature type="transmembrane region" description="Helical" evidence="1">
    <location>
        <begin position="209"/>
        <end position="229"/>
    </location>
</feature>
<evidence type="ECO:0000313" key="4">
    <source>
        <dbReference type="Proteomes" id="UP000307768"/>
    </source>
</evidence>
<dbReference type="Proteomes" id="UP000307768">
    <property type="component" value="Unassembled WGS sequence"/>
</dbReference>
<proteinExistence type="predicted"/>
<dbReference type="GO" id="GO:0006506">
    <property type="term" value="P:GPI anchor biosynthetic process"/>
    <property type="evidence" value="ECO:0007669"/>
    <property type="project" value="TreeGrafter"/>
</dbReference>
<dbReference type="PANTHER" id="PTHR14859:SF1">
    <property type="entry name" value="PGAP2-INTERACTING PROTEIN"/>
    <property type="match status" value="1"/>
</dbReference>
<feature type="transmembrane region" description="Helical" evidence="1">
    <location>
        <begin position="49"/>
        <end position="66"/>
    </location>
</feature>
<dbReference type="InterPro" id="IPR005135">
    <property type="entry name" value="Endo/exonuclease/phosphatase"/>
</dbReference>
<reference evidence="3 4" key="1">
    <citation type="submission" date="2019-09" db="EMBL/GenBank/DDBJ databases">
        <title>Mumia zhuanghuii sp. nov. isolated from the intestinal contents of plateau pika (Ochotona curzoniae) in the Qinghai-Tibet plateau of China.</title>
        <authorList>
            <person name="Tian Z."/>
        </authorList>
    </citation>
    <scope>NUCLEOTIDE SEQUENCE [LARGE SCALE GENOMIC DNA]</scope>
    <source>
        <strain evidence="4">350</strain>
    </source>
</reference>
<dbReference type="InterPro" id="IPR036691">
    <property type="entry name" value="Endo/exonu/phosph_ase_sf"/>
</dbReference>
<evidence type="ECO:0000313" key="3">
    <source>
        <dbReference type="EMBL" id="KAA1424478.1"/>
    </source>
</evidence>
<name>A0A5Q6S272_9ACTN</name>
<feature type="transmembrane region" description="Helical" evidence="1">
    <location>
        <begin position="152"/>
        <end position="173"/>
    </location>
</feature>
<feature type="transmembrane region" description="Helical" evidence="1">
    <location>
        <begin position="296"/>
        <end position="315"/>
    </location>
</feature>
<feature type="transmembrane region" description="Helical" evidence="1">
    <location>
        <begin position="97"/>
        <end position="117"/>
    </location>
</feature>
<dbReference type="Pfam" id="PF03372">
    <property type="entry name" value="Exo_endo_phos"/>
    <property type="match status" value="1"/>
</dbReference>
<dbReference type="GO" id="GO:0003824">
    <property type="term" value="F:catalytic activity"/>
    <property type="evidence" value="ECO:0007669"/>
    <property type="project" value="InterPro"/>
</dbReference>
<dbReference type="AlphaFoldDB" id="A0A5Q6S272"/>
<dbReference type="SUPFAM" id="SSF56219">
    <property type="entry name" value="DNase I-like"/>
    <property type="match status" value="1"/>
</dbReference>
<feature type="transmembrane region" description="Helical" evidence="1">
    <location>
        <begin position="236"/>
        <end position="257"/>
    </location>
</feature>
<keyword evidence="1" id="KW-0472">Membrane</keyword>